<keyword evidence="3" id="KW-0479">Metal-binding</keyword>
<evidence type="ECO:0000256" key="4">
    <source>
        <dbReference type="ARBA" id="ARBA00022842"/>
    </source>
</evidence>
<keyword evidence="6" id="KW-0456">Lyase</keyword>
<dbReference type="Proteomes" id="UP001354971">
    <property type="component" value="Unassembled WGS sequence"/>
</dbReference>
<accession>A0ABU7LTS3</accession>
<dbReference type="InterPro" id="IPR040442">
    <property type="entry name" value="Pyrv_kinase-like_dom_sf"/>
</dbReference>
<dbReference type="EMBL" id="JAZDRP010000011">
    <property type="protein sequence ID" value="MEE2527301.1"/>
    <property type="molecule type" value="Genomic_DNA"/>
</dbReference>
<dbReference type="InterPro" id="IPR005000">
    <property type="entry name" value="Aldolase/citrate-lyase_domain"/>
</dbReference>
<protein>
    <submittedName>
        <fullName evidence="6">CoA ester lyase</fullName>
    </submittedName>
</protein>
<gene>
    <name evidence="6" type="ORF">V0U79_13120</name>
</gene>
<keyword evidence="4" id="KW-0460">Magnesium</keyword>
<evidence type="ECO:0000259" key="5">
    <source>
        <dbReference type="Pfam" id="PF03328"/>
    </source>
</evidence>
<keyword evidence="7" id="KW-1185">Reference proteome</keyword>
<proteinExistence type="inferred from homology"/>
<dbReference type="SUPFAM" id="SSF51621">
    <property type="entry name" value="Phosphoenolpyruvate/pyruvate domain"/>
    <property type="match status" value="1"/>
</dbReference>
<sequence>MTSPSPIRPIRSALFVPGSRPRAIEKAAGLGADMLILDLEDAAGPDEKADARGRVSDALAQWAGCGAVRAIRVNAIGTGLEADDIAAAMGADAIVMPKVEGVADIEAARALMPDGPPLWAMIETPLALFHLREIGEAAGALNLSGVIAGTNDLSKELKAMGRGAMTPHLAQIVAAGRAYGLTPLDGVFNAYQDAHGFAAEASEGRALGFAGKSLIHPSQVQAANKAFGPLNDEIDAARRLVAAFALPENAGKGAIPFEGRMAERLHLAEAEALLKLSED</sequence>
<reference evidence="6 7" key="1">
    <citation type="submission" date="2024-01" db="EMBL/GenBank/DDBJ databases">
        <title>Hyphobacterium bacterium isolated from marine sediment.</title>
        <authorList>
            <person name="Zhao S."/>
        </authorList>
    </citation>
    <scope>NUCLEOTIDE SEQUENCE [LARGE SCALE GENOMIC DNA]</scope>
    <source>
        <strain evidence="7">HN65</strain>
    </source>
</reference>
<dbReference type="Pfam" id="PF03328">
    <property type="entry name" value="HpcH_HpaI"/>
    <property type="match status" value="1"/>
</dbReference>
<evidence type="ECO:0000256" key="1">
    <source>
        <dbReference type="ARBA" id="ARBA00001946"/>
    </source>
</evidence>
<evidence type="ECO:0000256" key="2">
    <source>
        <dbReference type="ARBA" id="ARBA00005568"/>
    </source>
</evidence>
<dbReference type="GO" id="GO:0016829">
    <property type="term" value="F:lyase activity"/>
    <property type="evidence" value="ECO:0007669"/>
    <property type="project" value="UniProtKB-KW"/>
</dbReference>
<evidence type="ECO:0000313" key="7">
    <source>
        <dbReference type="Proteomes" id="UP001354971"/>
    </source>
</evidence>
<dbReference type="RefSeq" id="WP_330199963.1">
    <property type="nucleotide sequence ID" value="NZ_JAZDRP010000011.1"/>
</dbReference>
<dbReference type="InterPro" id="IPR011206">
    <property type="entry name" value="Citrate_lyase_beta/mcl1/mcl2"/>
</dbReference>
<comment type="similarity">
    <text evidence="2">Belongs to the HpcH/HpaI aldolase family.</text>
</comment>
<dbReference type="InterPro" id="IPR015813">
    <property type="entry name" value="Pyrv/PenolPyrv_kinase-like_dom"/>
</dbReference>
<evidence type="ECO:0000256" key="3">
    <source>
        <dbReference type="ARBA" id="ARBA00022723"/>
    </source>
</evidence>
<dbReference type="PANTHER" id="PTHR32308:SF10">
    <property type="entry name" value="CITRATE LYASE SUBUNIT BETA"/>
    <property type="match status" value="1"/>
</dbReference>
<dbReference type="Gene3D" id="3.20.20.60">
    <property type="entry name" value="Phosphoenolpyruvate-binding domains"/>
    <property type="match status" value="1"/>
</dbReference>
<evidence type="ECO:0000313" key="6">
    <source>
        <dbReference type="EMBL" id="MEE2527301.1"/>
    </source>
</evidence>
<comment type="caution">
    <text evidence="6">The sequence shown here is derived from an EMBL/GenBank/DDBJ whole genome shotgun (WGS) entry which is preliminary data.</text>
</comment>
<dbReference type="PANTHER" id="PTHR32308">
    <property type="entry name" value="LYASE BETA SUBUNIT, PUTATIVE (AFU_ORTHOLOGUE AFUA_4G13030)-RELATED"/>
    <property type="match status" value="1"/>
</dbReference>
<dbReference type="PIRSF" id="PIRSF015582">
    <property type="entry name" value="Cit_lyase_B"/>
    <property type="match status" value="1"/>
</dbReference>
<organism evidence="6 7">
    <name type="scientific">Hyphobacterium lacteum</name>
    <dbReference type="NCBI Taxonomy" id="3116575"/>
    <lineage>
        <taxon>Bacteria</taxon>
        <taxon>Pseudomonadati</taxon>
        <taxon>Pseudomonadota</taxon>
        <taxon>Alphaproteobacteria</taxon>
        <taxon>Maricaulales</taxon>
        <taxon>Maricaulaceae</taxon>
        <taxon>Hyphobacterium</taxon>
    </lineage>
</organism>
<feature type="domain" description="HpcH/HpaI aldolase/citrate lyase" evidence="5">
    <location>
        <begin position="11"/>
        <end position="217"/>
    </location>
</feature>
<name>A0ABU7LTS3_9PROT</name>
<comment type="cofactor">
    <cofactor evidence="1">
        <name>Mg(2+)</name>
        <dbReference type="ChEBI" id="CHEBI:18420"/>
    </cofactor>
</comment>